<dbReference type="AlphaFoldDB" id="A0A437PNS4"/>
<keyword evidence="3" id="KW-1185">Reference proteome</keyword>
<gene>
    <name evidence="2" type="ORF">EOT10_17865</name>
</gene>
<dbReference type="RefSeq" id="WP_127829212.1">
    <property type="nucleotide sequence ID" value="NZ_RZYA01000007.1"/>
</dbReference>
<organism evidence="2 3">
    <name type="scientific">Streptomyces antnestii</name>
    <dbReference type="NCBI Taxonomy" id="2494256"/>
    <lineage>
        <taxon>Bacteria</taxon>
        <taxon>Bacillati</taxon>
        <taxon>Actinomycetota</taxon>
        <taxon>Actinomycetes</taxon>
        <taxon>Kitasatosporales</taxon>
        <taxon>Streptomycetaceae</taxon>
        <taxon>Streptomyces</taxon>
    </lineage>
</organism>
<dbReference type="EMBL" id="RZYA01000007">
    <property type="protein sequence ID" value="RVU23917.1"/>
    <property type="molecule type" value="Genomic_DNA"/>
</dbReference>
<protein>
    <submittedName>
        <fullName evidence="2">Uncharacterized protein</fullName>
    </submittedName>
</protein>
<name>A0A437PNS4_9ACTN</name>
<dbReference type="Proteomes" id="UP000283128">
    <property type="component" value="Unassembled WGS sequence"/>
</dbReference>
<sequence length="119" mass="12179">MVAAAGATASEQHLSDSLTELSTLLPPRDRPGPGHPHGYGHGRSGPQQAHAQTATDLAHALATVGRAINALGGAQADQLLIDHFTSAYANPRANADFARTRIAAHLTAARTALAEATAC</sequence>
<comment type="caution">
    <text evidence="2">The sequence shown here is derived from an EMBL/GenBank/DDBJ whole genome shotgun (WGS) entry which is preliminary data.</text>
</comment>
<proteinExistence type="predicted"/>
<reference evidence="2 3" key="1">
    <citation type="submission" date="2019-01" db="EMBL/GenBank/DDBJ databases">
        <title>Genome sequences of Streptomyces and Rhizobium isolates collected from root and soil.</title>
        <authorList>
            <person name="Chhettri S."/>
            <person name="Sevigny J.L."/>
            <person name="Sen A."/>
            <person name="Ennis N."/>
            <person name="Tisa L."/>
        </authorList>
    </citation>
    <scope>NUCLEOTIDE SEQUENCE [LARGE SCALE GENOMIC DNA]</scope>
    <source>
        <strain evidence="2 3">San01</strain>
    </source>
</reference>
<evidence type="ECO:0000313" key="2">
    <source>
        <dbReference type="EMBL" id="RVU23917.1"/>
    </source>
</evidence>
<feature type="region of interest" description="Disordered" evidence="1">
    <location>
        <begin position="1"/>
        <end position="55"/>
    </location>
</feature>
<evidence type="ECO:0000313" key="3">
    <source>
        <dbReference type="Proteomes" id="UP000283128"/>
    </source>
</evidence>
<accession>A0A437PNS4</accession>
<feature type="compositionally biased region" description="Low complexity" evidence="1">
    <location>
        <begin position="15"/>
        <end position="26"/>
    </location>
</feature>
<evidence type="ECO:0000256" key="1">
    <source>
        <dbReference type="SAM" id="MobiDB-lite"/>
    </source>
</evidence>